<reference evidence="2" key="2">
    <citation type="journal article" date="2021" name="PeerJ">
        <title>Extensive microbial diversity within the chicken gut microbiome revealed by metagenomics and culture.</title>
        <authorList>
            <person name="Gilroy R."/>
            <person name="Ravi A."/>
            <person name="Getino M."/>
            <person name="Pursley I."/>
            <person name="Horton D.L."/>
            <person name="Alikhan N.F."/>
            <person name="Baker D."/>
            <person name="Gharbi K."/>
            <person name="Hall N."/>
            <person name="Watson M."/>
            <person name="Adriaenssens E.M."/>
            <person name="Foster-Nyarko E."/>
            <person name="Jarju S."/>
            <person name="Secka A."/>
            <person name="Antonio M."/>
            <person name="Oren A."/>
            <person name="Chaudhuri R.R."/>
            <person name="La Ragione R."/>
            <person name="Hildebrand F."/>
            <person name="Pallen M.J."/>
        </authorList>
    </citation>
    <scope>NUCLEOTIDE SEQUENCE</scope>
    <source>
        <strain evidence="2">2889</strain>
    </source>
</reference>
<dbReference type="InterPro" id="IPR027417">
    <property type="entry name" value="P-loop_NTPase"/>
</dbReference>
<proteinExistence type="predicted"/>
<dbReference type="EMBL" id="JADIMZ010000037">
    <property type="protein sequence ID" value="MBO8432234.1"/>
    <property type="molecule type" value="Genomic_DNA"/>
</dbReference>
<dbReference type="AlphaFoldDB" id="A0A9D9DR15"/>
<keyword evidence="2" id="KW-0067">ATP-binding</keyword>
<reference evidence="2" key="1">
    <citation type="submission" date="2020-10" db="EMBL/GenBank/DDBJ databases">
        <authorList>
            <person name="Gilroy R."/>
        </authorList>
    </citation>
    <scope>NUCLEOTIDE SEQUENCE</scope>
    <source>
        <strain evidence="2">2889</strain>
    </source>
</reference>
<evidence type="ECO:0000259" key="1">
    <source>
        <dbReference type="Pfam" id="PF09820"/>
    </source>
</evidence>
<comment type="caution">
    <text evidence="2">The sequence shown here is derived from an EMBL/GenBank/DDBJ whole genome shotgun (WGS) entry which is preliminary data.</text>
</comment>
<dbReference type="Pfam" id="PF09820">
    <property type="entry name" value="AAA-ATPase_like"/>
    <property type="match status" value="1"/>
</dbReference>
<keyword evidence="2" id="KW-0547">Nucleotide-binding</keyword>
<gene>
    <name evidence="2" type="ORF">IAB08_02920</name>
</gene>
<dbReference type="Pfam" id="PF08011">
    <property type="entry name" value="PDDEXK_9"/>
    <property type="match status" value="1"/>
</dbReference>
<dbReference type="InterPro" id="IPR018631">
    <property type="entry name" value="AAA-ATPase-like_dom"/>
</dbReference>
<organism evidence="2 3">
    <name type="scientific">Candidatus Pullibacteroides excrementavium</name>
    <dbReference type="NCBI Taxonomy" id="2840905"/>
    <lineage>
        <taxon>Bacteria</taxon>
        <taxon>Pseudomonadati</taxon>
        <taxon>Bacteroidota</taxon>
        <taxon>Bacteroidia</taxon>
        <taxon>Bacteroidales</taxon>
        <taxon>Candidatus Pullibacteroides</taxon>
    </lineage>
</organism>
<accession>A0A9D9DR15</accession>
<dbReference type="GO" id="GO:0005524">
    <property type="term" value="F:ATP binding"/>
    <property type="evidence" value="ECO:0007669"/>
    <property type="project" value="UniProtKB-KW"/>
</dbReference>
<dbReference type="InterPro" id="IPR012547">
    <property type="entry name" value="PDDEXK_9"/>
</dbReference>
<name>A0A9D9DR15_9BACT</name>
<sequence length="529" mass="61587">MKFPVGVQTFEKIREDGYVYVDKTDLIYQLVSMGKIYVLSRPRRFGKSLLVSTLKNYFQGRKELFQGLAIERLEKDWLEYPVFHIDFNTTNFLEPGNLEAKLNGYVSDWEGIYGQNPNWTTIGDRFAYVLAQAHKQHGRRCVVLVDEYDKPILDVLDMDIKTHIQGTEYRLEDWNRSVLKSFYSVFKGADADLQFVLLTGVTKFSQVSVFSGFNQPLDISMDKRYEALCGITQEELENYFAEPIRELAGQEGISEAEMLQRLKDHYDGYHFSTKLTDIYNPYSLLSAFAQQELLDYWFRTGTPTYLLRLLAHSHENLDEMTGRYYDPSEFVDYKADVEKPLPMIYQSGYLTIKDYKPSRGTFLLDFPNKEVKKGFVSLVAAGYWKPEKESVEGWIQDLLDAMEAGDPDTLRDLFTSFLASIPYTARRKEDQKERESYFNYTFYLIFRMVSVYATYIEKEQSQGRSDCIVETPQYVYIFEFKLDGTADEALKQIEDKGYARPYAADPRKLFKIGASFSSQTGTIEEWKQK</sequence>
<evidence type="ECO:0000313" key="2">
    <source>
        <dbReference type="EMBL" id="MBO8432234.1"/>
    </source>
</evidence>
<dbReference type="PANTHER" id="PTHR34825">
    <property type="entry name" value="CONSERVED PROTEIN, WITH A WEAK D-GALACTARATE DEHYDRATASE/ALTRONATE HYDROLASE DOMAIN"/>
    <property type="match status" value="1"/>
</dbReference>
<dbReference type="SUPFAM" id="SSF52540">
    <property type="entry name" value="P-loop containing nucleoside triphosphate hydrolases"/>
    <property type="match status" value="1"/>
</dbReference>
<evidence type="ECO:0000313" key="3">
    <source>
        <dbReference type="Proteomes" id="UP000823612"/>
    </source>
</evidence>
<dbReference type="Proteomes" id="UP000823612">
    <property type="component" value="Unassembled WGS sequence"/>
</dbReference>
<protein>
    <submittedName>
        <fullName evidence="2">ATP-binding protein</fullName>
    </submittedName>
</protein>
<feature type="domain" description="AAA-ATPase-like" evidence="1">
    <location>
        <begin position="4"/>
        <end position="210"/>
    </location>
</feature>
<dbReference type="PANTHER" id="PTHR34825:SF1">
    <property type="entry name" value="AAA-ATPASE-LIKE DOMAIN-CONTAINING PROTEIN"/>
    <property type="match status" value="1"/>
</dbReference>